<protein>
    <recommendedName>
        <fullName evidence="4">Endonuclease/exonuclease/phosphatase domain-containing protein</fullName>
    </recommendedName>
</protein>
<keyword evidence="3" id="KW-1185">Reference proteome</keyword>
<feature type="signal peptide" evidence="1">
    <location>
        <begin position="1"/>
        <end position="18"/>
    </location>
</feature>
<evidence type="ECO:0008006" key="4">
    <source>
        <dbReference type="Google" id="ProtNLM"/>
    </source>
</evidence>
<evidence type="ECO:0000313" key="3">
    <source>
        <dbReference type="Proteomes" id="UP000499080"/>
    </source>
</evidence>
<name>A0A4Y2WI67_ARAVE</name>
<dbReference type="AlphaFoldDB" id="A0A4Y2WI67"/>
<evidence type="ECO:0000256" key="1">
    <source>
        <dbReference type="SAM" id="SignalP"/>
    </source>
</evidence>
<reference evidence="2 3" key="1">
    <citation type="journal article" date="2019" name="Sci. Rep.">
        <title>Orb-weaving spider Araneus ventricosus genome elucidates the spidroin gene catalogue.</title>
        <authorList>
            <person name="Kono N."/>
            <person name="Nakamura H."/>
            <person name="Ohtoshi R."/>
            <person name="Moran D.A.P."/>
            <person name="Shinohara A."/>
            <person name="Yoshida Y."/>
            <person name="Fujiwara M."/>
            <person name="Mori M."/>
            <person name="Tomita M."/>
            <person name="Arakawa K."/>
        </authorList>
    </citation>
    <scope>NUCLEOTIDE SEQUENCE [LARGE SCALE GENOMIC DNA]</scope>
</reference>
<evidence type="ECO:0000313" key="2">
    <source>
        <dbReference type="EMBL" id="GBO37195.1"/>
    </source>
</evidence>
<feature type="chain" id="PRO_5021260659" description="Endonuclease/exonuclease/phosphatase domain-containing protein" evidence="1">
    <location>
        <begin position="19"/>
        <end position="101"/>
    </location>
</feature>
<dbReference type="Proteomes" id="UP000499080">
    <property type="component" value="Unassembled WGS sequence"/>
</dbReference>
<organism evidence="2 3">
    <name type="scientific">Araneus ventricosus</name>
    <name type="common">Orbweaver spider</name>
    <name type="synonym">Epeira ventricosa</name>
    <dbReference type="NCBI Taxonomy" id="182803"/>
    <lineage>
        <taxon>Eukaryota</taxon>
        <taxon>Metazoa</taxon>
        <taxon>Ecdysozoa</taxon>
        <taxon>Arthropoda</taxon>
        <taxon>Chelicerata</taxon>
        <taxon>Arachnida</taxon>
        <taxon>Araneae</taxon>
        <taxon>Araneomorphae</taxon>
        <taxon>Entelegynae</taxon>
        <taxon>Araneoidea</taxon>
        <taxon>Araneidae</taxon>
        <taxon>Araneus</taxon>
    </lineage>
</organism>
<sequence length="101" mass="11525">MPIFLLPLASLILKPETAIDSLCFHQNVRGLRTKTVDFFSSVASEDFDVICLTDGLIHHPWLNPDQRLNGNLHEQANADRNDRLDVSSNWRVGEKLVWREG</sequence>
<gene>
    <name evidence="2" type="ORF">AVEN_3288_1</name>
</gene>
<keyword evidence="1" id="KW-0732">Signal</keyword>
<comment type="caution">
    <text evidence="2">The sequence shown here is derived from an EMBL/GenBank/DDBJ whole genome shotgun (WGS) entry which is preliminary data.</text>
</comment>
<proteinExistence type="predicted"/>
<dbReference type="EMBL" id="BGPR01061546">
    <property type="protein sequence ID" value="GBO37195.1"/>
    <property type="molecule type" value="Genomic_DNA"/>
</dbReference>
<accession>A0A4Y2WI67</accession>